<gene>
    <name evidence="3" type="ORF">UY3_12325</name>
</gene>
<dbReference type="STRING" id="8469.M7B0I1"/>
<dbReference type="SMART" id="SM00333">
    <property type="entry name" value="TUDOR"/>
    <property type="match status" value="1"/>
</dbReference>
<dbReference type="InterPro" id="IPR002999">
    <property type="entry name" value="Tudor"/>
</dbReference>
<evidence type="ECO:0000256" key="1">
    <source>
        <dbReference type="SAM" id="MobiDB-lite"/>
    </source>
</evidence>
<feature type="domain" description="Tudor" evidence="2">
    <location>
        <begin position="1"/>
        <end position="65"/>
    </location>
</feature>
<dbReference type="AlphaFoldDB" id="M7B0I1"/>
<dbReference type="PROSITE" id="PS50304">
    <property type="entry name" value="TUDOR"/>
    <property type="match status" value="1"/>
</dbReference>
<keyword evidence="4" id="KW-1185">Reference proteome</keyword>
<evidence type="ECO:0000313" key="3">
    <source>
        <dbReference type="EMBL" id="EMP30554.1"/>
    </source>
</evidence>
<sequence>MHSSCSAALRAAPAGAGTAVHVRYRARVEKVESPARVHIFYIDYGNKETLPSTRLGTLPPAFSTRILPAQAIEYKFAFIQVPQDFADSKGDVWLGLVKEGLVMVEARKEKQFQKVFADSKGDVWLGLVKEGLVMVEARKEKQFQKVPITMMRSQWTSSPGSQPYPGGVSDAFKTQIKNQTSSNVRLSLVSAEQIPEGSHPSATLPGSAGSHAPGHCSLAGLGPAAAVLGKEEARG</sequence>
<dbReference type="InterPro" id="IPR035437">
    <property type="entry name" value="SNase_OB-fold_sf"/>
</dbReference>
<feature type="region of interest" description="Disordered" evidence="1">
    <location>
        <begin position="192"/>
        <end position="211"/>
    </location>
</feature>
<name>M7B0I1_CHEMY</name>
<evidence type="ECO:0000259" key="2">
    <source>
        <dbReference type="PROSITE" id="PS50304"/>
    </source>
</evidence>
<dbReference type="EMBL" id="KB549240">
    <property type="protein sequence ID" value="EMP30554.1"/>
    <property type="molecule type" value="Genomic_DNA"/>
</dbReference>
<dbReference type="Gene3D" id="2.40.50.90">
    <property type="match status" value="2"/>
</dbReference>
<proteinExistence type="predicted"/>
<dbReference type="Pfam" id="PF00567">
    <property type="entry name" value="TUDOR"/>
    <property type="match status" value="1"/>
</dbReference>
<evidence type="ECO:0000313" key="4">
    <source>
        <dbReference type="Proteomes" id="UP000031443"/>
    </source>
</evidence>
<accession>M7B0I1</accession>
<dbReference type="SUPFAM" id="SSF63748">
    <property type="entry name" value="Tudor/PWWP/MBT"/>
    <property type="match status" value="1"/>
</dbReference>
<dbReference type="Gene3D" id="2.30.30.140">
    <property type="match status" value="1"/>
</dbReference>
<protein>
    <recommendedName>
        <fullName evidence="2">Tudor domain-containing protein</fullName>
    </recommendedName>
</protein>
<organism evidence="3 4">
    <name type="scientific">Chelonia mydas</name>
    <name type="common">Green sea-turtle</name>
    <name type="synonym">Chelonia agassizi</name>
    <dbReference type="NCBI Taxonomy" id="8469"/>
    <lineage>
        <taxon>Eukaryota</taxon>
        <taxon>Metazoa</taxon>
        <taxon>Chordata</taxon>
        <taxon>Craniata</taxon>
        <taxon>Vertebrata</taxon>
        <taxon>Euteleostomi</taxon>
        <taxon>Archelosauria</taxon>
        <taxon>Testudinata</taxon>
        <taxon>Testudines</taxon>
        <taxon>Cryptodira</taxon>
        <taxon>Durocryptodira</taxon>
        <taxon>Americhelydia</taxon>
        <taxon>Chelonioidea</taxon>
        <taxon>Cheloniidae</taxon>
        <taxon>Chelonia</taxon>
    </lineage>
</organism>
<dbReference type="Proteomes" id="UP000031443">
    <property type="component" value="Unassembled WGS sequence"/>
</dbReference>
<reference evidence="4" key="1">
    <citation type="journal article" date="2013" name="Nat. Genet.">
        <title>The draft genomes of soft-shell turtle and green sea turtle yield insights into the development and evolution of the turtle-specific body plan.</title>
        <authorList>
            <person name="Wang Z."/>
            <person name="Pascual-Anaya J."/>
            <person name="Zadissa A."/>
            <person name="Li W."/>
            <person name="Niimura Y."/>
            <person name="Huang Z."/>
            <person name="Li C."/>
            <person name="White S."/>
            <person name="Xiong Z."/>
            <person name="Fang D."/>
            <person name="Wang B."/>
            <person name="Ming Y."/>
            <person name="Chen Y."/>
            <person name="Zheng Y."/>
            <person name="Kuraku S."/>
            <person name="Pignatelli M."/>
            <person name="Herrero J."/>
            <person name="Beal K."/>
            <person name="Nozawa M."/>
            <person name="Li Q."/>
            <person name="Wang J."/>
            <person name="Zhang H."/>
            <person name="Yu L."/>
            <person name="Shigenobu S."/>
            <person name="Wang J."/>
            <person name="Liu J."/>
            <person name="Flicek P."/>
            <person name="Searle S."/>
            <person name="Wang J."/>
            <person name="Kuratani S."/>
            <person name="Yin Y."/>
            <person name="Aken B."/>
            <person name="Zhang G."/>
            <person name="Irie N."/>
        </authorList>
    </citation>
    <scope>NUCLEOTIDE SEQUENCE [LARGE SCALE GENOMIC DNA]</scope>
</reference>